<evidence type="ECO:0000313" key="3">
    <source>
        <dbReference type="Proteomes" id="UP001066276"/>
    </source>
</evidence>
<comment type="caution">
    <text evidence="2">The sequence shown here is derived from an EMBL/GenBank/DDBJ whole genome shotgun (WGS) entry which is preliminary data.</text>
</comment>
<dbReference type="Proteomes" id="UP001066276">
    <property type="component" value="Chromosome 1_2"/>
</dbReference>
<evidence type="ECO:0000256" key="1">
    <source>
        <dbReference type="SAM" id="MobiDB-lite"/>
    </source>
</evidence>
<organism evidence="2 3">
    <name type="scientific">Pleurodeles waltl</name>
    <name type="common">Iberian ribbed newt</name>
    <dbReference type="NCBI Taxonomy" id="8319"/>
    <lineage>
        <taxon>Eukaryota</taxon>
        <taxon>Metazoa</taxon>
        <taxon>Chordata</taxon>
        <taxon>Craniata</taxon>
        <taxon>Vertebrata</taxon>
        <taxon>Euteleostomi</taxon>
        <taxon>Amphibia</taxon>
        <taxon>Batrachia</taxon>
        <taxon>Caudata</taxon>
        <taxon>Salamandroidea</taxon>
        <taxon>Salamandridae</taxon>
        <taxon>Pleurodelinae</taxon>
        <taxon>Pleurodeles</taxon>
    </lineage>
</organism>
<proteinExistence type="predicted"/>
<feature type="region of interest" description="Disordered" evidence="1">
    <location>
        <begin position="34"/>
        <end position="94"/>
    </location>
</feature>
<reference evidence="2" key="1">
    <citation type="journal article" date="2022" name="bioRxiv">
        <title>Sequencing and chromosome-scale assembly of the giantPleurodeles waltlgenome.</title>
        <authorList>
            <person name="Brown T."/>
            <person name="Elewa A."/>
            <person name="Iarovenko S."/>
            <person name="Subramanian E."/>
            <person name="Araus A.J."/>
            <person name="Petzold A."/>
            <person name="Susuki M."/>
            <person name="Suzuki K.-i.T."/>
            <person name="Hayashi T."/>
            <person name="Toyoda A."/>
            <person name="Oliveira C."/>
            <person name="Osipova E."/>
            <person name="Leigh N.D."/>
            <person name="Simon A."/>
            <person name="Yun M.H."/>
        </authorList>
    </citation>
    <scope>NUCLEOTIDE SEQUENCE</scope>
    <source>
        <strain evidence="2">20211129_DDA</strain>
        <tissue evidence="2">Liver</tissue>
    </source>
</reference>
<sequence>MTQPRVPVWLVQPQLKPKLGAWVDASEVPLTHCGPVTEGCGEPQSSRAPSTRTQQKPTPGADRGARGPASRHRNPASSGQFNTQSSQQRKKGRSYLFTKLNVHNPEQKMCVPGAEVICVTALEVKPFVTKKCNLNVMWQMGDHVACLVLAPD</sequence>
<protein>
    <submittedName>
        <fullName evidence="2">Uncharacterized protein</fullName>
    </submittedName>
</protein>
<dbReference type="AlphaFoldDB" id="A0AAV7W222"/>
<evidence type="ECO:0000313" key="2">
    <source>
        <dbReference type="EMBL" id="KAJ1207119.1"/>
    </source>
</evidence>
<dbReference type="EMBL" id="JANPWB010000002">
    <property type="protein sequence ID" value="KAJ1207119.1"/>
    <property type="molecule type" value="Genomic_DNA"/>
</dbReference>
<keyword evidence="3" id="KW-1185">Reference proteome</keyword>
<name>A0AAV7W222_PLEWA</name>
<gene>
    <name evidence="2" type="ORF">NDU88_002511</name>
</gene>
<feature type="compositionally biased region" description="Polar residues" evidence="1">
    <location>
        <begin position="75"/>
        <end position="87"/>
    </location>
</feature>
<feature type="compositionally biased region" description="Polar residues" evidence="1">
    <location>
        <begin position="43"/>
        <end position="57"/>
    </location>
</feature>
<accession>A0AAV7W222</accession>